<keyword evidence="8 14" id="KW-0378">Hydrolase</keyword>
<evidence type="ECO:0000256" key="15">
    <source>
        <dbReference type="PIRSR" id="PIRSR006404-1"/>
    </source>
</evidence>
<evidence type="ECO:0000256" key="14">
    <source>
        <dbReference type="PIRNR" id="PIRNR006404"/>
    </source>
</evidence>
<dbReference type="InterPro" id="IPR016483">
    <property type="entry name" value="UCP006404_Pept_M50_CBS"/>
</dbReference>
<dbReference type="Pfam" id="PF00571">
    <property type="entry name" value="CBS"/>
    <property type="match status" value="2"/>
</dbReference>
<evidence type="ECO:0000256" key="1">
    <source>
        <dbReference type="ARBA" id="ARBA00004651"/>
    </source>
</evidence>
<dbReference type="AlphaFoldDB" id="A0A831WFQ4"/>
<sequence>MKWSMRLGSLAGIAVYVHATFLILLLWIALSYWRSEQNLQAVVQGVVFILALFGCVVLHELGHALTARRFGIQTRDIILLPIGGVASLEKMPDDPKEEILVALAGPAVNVVIAGLIWLFLSLQHPVPLDLSALLKGNMLQQLLVVNLFLAAFNLLPAFPMDGGRILRAVLALRMDHIAATRMAASVGQAFALWLGLVGLLYNPFLLFIALFVWIGAMAEAGTEEIRSLLHGSTLSHAIITHFESLSPQDALTRAIQLTLDGVQKDFPVMEDDRIVGVLTQEDLLRGLHEQGALARVREYMQTNIETADIDEPLESVMKRLQACGCRLLAVTRNGRFAGIVNMDNILELVRIEAALKEGSSLKKTL</sequence>
<comment type="subcellular location">
    <subcellularLocation>
        <location evidence="1 14">Cell membrane</location>
        <topology evidence="1 14">Multi-pass membrane protein</topology>
    </subcellularLocation>
</comment>
<comment type="similarity">
    <text evidence="2 14">Belongs to the peptidase M50B family.</text>
</comment>
<evidence type="ECO:0000256" key="5">
    <source>
        <dbReference type="ARBA" id="ARBA00022692"/>
    </source>
</evidence>
<feature type="domain" description="CBS" evidence="18">
    <location>
        <begin position="300"/>
        <end position="357"/>
    </location>
</feature>
<keyword evidence="11 14" id="KW-0482">Metalloprotease</keyword>
<keyword evidence="5 14" id="KW-0812">Transmembrane</keyword>
<evidence type="ECO:0000313" key="19">
    <source>
        <dbReference type="EMBL" id="HEC06771.1"/>
    </source>
</evidence>
<gene>
    <name evidence="19" type="ORF">ENJ12_07965</name>
</gene>
<feature type="domain" description="CBS" evidence="18">
    <location>
        <begin position="238"/>
        <end position="293"/>
    </location>
</feature>
<keyword evidence="10 14" id="KW-1133">Transmembrane helix</keyword>
<feature type="transmembrane region" description="Helical" evidence="14">
    <location>
        <begin position="190"/>
        <end position="216"/>
    </location>
</feature>
<dbReference type="EMBL" id="DRLF01000278">
    <property type="protein sequence ID" value="HEC06771.1"/>
    <property type="molecule type" value="Genomic_DNA"/>
</dbReference>
<feature type="transmembrane region" description="Helical" evidence="14">
    <location>
        <begin position="99"/>
        <end position="119"/>
    </location>
</feature>
<keyword evidence="9 14" id="KW-0862">Zinc</keyword>
<evidence type="ECO:0000256" key="4">
    <source>
        <dbReference type="ARBA" id="ARBA00022670"/>
    </source>
</evidence>
<dbReference type="Gene3D" id="3.10.580.10">
    <property type="entry name" value="CBS-domain"/>
    <property type="match status" value="1"/>
</dbReference>
<dbReference type="SMART" id="SM00116">
    <property type="entry name" value="CBS"/>
    <property type="match status" value="2"/>
</dbReference>
<proteinExistence type="inferred from homology"/>
<evidence type="ECO:0000259" key="18">
    <source>
        <dbReference type="PROSITE" id="PS51371"/>
    </source>
</evidence>
<evidence type="ECO:0000256" key="6">
    <source>
        <dbReference type="ARBA" id="ARBA00022723"/>
    </source>
</evidence>
<dbReference type="InterPro" id="IPR046342">
    <property type="entry name" value="CBS_dom_sf"/>
</dbReference>
<dbReference type="GO" id="GO:0005886">
    <property type="term" value="C:plasma membrane"/>
    <property type="evidence" value="ECO:0007669"/>
    <property type="project" value="UniProtKB-SubCell"/>
</dbReference>
<dbReference type="GO" id="GO:0008237">
    <property type="term" value="F:metallopeptidase activity"/>
    <property type="evidence" value="ECO:0007669"/>
    <property type="project" value="UniProtKB-UniRule"/>
</dbReference>
<evidence type="ECO:0000256" key="3">
    <source>
        <dbReference type="ARBA" id="ARBA00022475"/>
    </source>
</evidence>
<dbReference type="PANTHER" id="PTHR39188">
    <property type="entry name" value="MEMBRANE-ASSOCIATED ZINC METALLOPROTEASE M50B"/>
    <property type="match status" value="1"/>
</dbReference>
<dbReference type="Proteomes" id="UP000886339">
    <property type="component" value="Unassembled WGS sequence"/>
</dbReference>
<comment type="caution">
    <text evidence="19">The sequence shown here is derived from an EMBL/GenBank/DDBJ whole genome shotgun (WGS) entry which is preliminary data.</text>
</comment>
<dbReference type="Pfam" id="PF02163">
    <property type="entry name" value="Peptidase_M50"/>
    <property type="match status" value="2"/>
</dbReference>
<feature type="active site" evidence="15">
    <location>
        <position position="60"/>
    </location>
</feature>
<evidence type="ECO:0000256" key="17">
    <source>
        <dbReference type="PROSITE-ProRule" id="PRU00703"/>
    </source>
</evidence>
<evidence type="ECO:0000256" key="10">
    <source>
        <dbReference type="ARBA" id="ARBA00022989"/>
    </source>
</evidence>
<evidence type="ECO:0000256" key="16">
    <source>
        <dbReference type="PIRSR" id="PIRSR006404-2"/>
    </source>
</evidence>
<keyword evidence="12 17" id="KW-0129">CBS domain</keyword>
<evidence type="ECO:0000256" key="7">
    <source>
        <dbReference type="ARBA" id="ARBA00022737"/>
    </source>
</evidence>
<dbReference type="CDD" id="cd06164">
    <property type="entry name" value="S2P-M50_SpoIVFB_CBS"/>
    <property type="match status" value="1"/>
</dbReference>
<dbReference type="SUPFAM" id="SSF54631">
    <property type="entry name" value="CBS-domain pair"/>
    <property type="match status" value="1"/>
</dbReference>
<dbReference type="PANTHER" id="PTHR39188:SF3">
    <property type="entry name" value="STAGE IV SPORULATION PROTEIN FB"/>
    <property type="match status" value="1"/>
</dbReference>
<accession>A0A831WFQ4</accession>
<evidence type="ECO:0000256" key="2">
    <source>
        <dbReference type="ARBA" id="ARBA00007931"/>
    </source>
</evidence>
<evidence type="ECO:0000256" key="13">
    <source>
        <dbReference type="ARBA" id="ARBA00023136"/>
    </source>
</evidence>
<keyword evidence="7" id="KW-0677">Repeat</keyword>
<evidence type="ECO:0000256" key="9">
    <source>
        <dbReference type="ARBA" id="ARBA00022833"/>
    </source>
</evidence>
<keyword evidence="13 14" id="KW-0472">Membrane</keyword>
<feature type="binding site" evidence="16">
    <location>
        <position position="59"/>
    </location>
    <ligand>
        <name>Zn(2+)</name>
        <dbReference type="ChEBI" id="CHEBI:29105"/>
        <note>catalytic</note>
    </ligand>
</feature>
<comment type="cofactor">
    <cofactor evidence="14 16">
        <name>Zn(2+)</name>
        <dbReference type="ChEBI" id="CHEBI:29105"/>
    </cofactor>
    <text evidence="14 16">Binds 1 zinc ion per subunit.</text>
</comment>
<dbReference type="PIRSF" id="PIRSF006404">
    <property type="entry name" value="UCP006404_Pept_M50_CBS"/>
    <property type="match status" value="1"/>
</dbReference>
<feature type="binding site" evidence="16">
    <location>
        <position position="161"/>
    </location>
    <ligand>
        <name>Zn(2+)</name>
        <dbReference type="ChEBI" id="CHEBI:29105"/>
        <note>catalytic</note>
    </ligand>
</feature>
<keyword evidence="3 14" id="KW-1003">Cell membrane</keyword>
<feature type="transmembrane region" description="Helical" evidence="14">
    <location>
        <begin position="139"/>
        <end position="158"/>
    </location>
</feature>
<feature type="transmembrane region" description="Helical" evidence="14">
    <location>
        <begin position="7"/>
        <end position="29"/>
    </location>
</feature>
<feature type="binding site" evidence="16">
    <location>
        <position position="63"/>
    </location>
    <ligand>
        <name>Zn(2+)</name>
        <dbReference type="ChEBI" id="CHEBI:29105"/>
        <note>catalytic</note>
    </ligand>
</feature>
<dbReference type="GO" id="GO:0006508">
    <property type="term" value="P:proteolysis"/>
    <property type="evidence" value="ECO:0007669"/>
    <property type="project" value="UniProtKB-KW"/>
</dbReference>
<organism evidence="19">
    <name type="scientific">Thiolapillus brandeum</name>
    <dbReference type="NCBI Taxonomy" id="1076588"/>
    <lineage>
        <taxon>Bacteria</taxon>
        <taxon>Pseudomonadati</taxon>
        <taxon>Pseudomonadota</taxon>
        <taxon>Gammaproteobacteria</taxon>
        <taxon>Chromatiales</taxon>
        <taxon>Sedimenticolaceae</taxon>
        <taxon>Thiolapillus</taxon>
    </lineage>
</organism>
<keyword evidence="6 14" id="KW-0479">Metal-binding</keyword>
<feature type="transmembrane region" description="Helical" evidence="14">
    <location>
        <begin position="41"/>
        <end position="59"/>
    </location>
</feature>
<reference evidence="19" key="1">
    <citation type="journal article" date="2020" name="mSystems">
        <title>Genome- and Community-Level Interaction Insights into Carbon Utilization and Element Cycling Functions of Hydrothermarchaeota in Hydrothermal Sediment.</title>
        <authorList>
            <person name="Zhou Z."/>
            <person name="Liu Y."/>
            <person name="Xu W."/>
            <person name="Pan J."/>
            <person name="Luo Z.H."/>
            <person name="Li M."/>
        </authorList>
    </citation>
    <scope>NUCLEOTIDE SEQUENCE [LARGE SCALE GENOMIC DNA]</scope>
    <source>
        <strain evidence="19">HyVt-458</strain>
    </source>
</reference>
<protein>
    <recommendedName>
        <fullName evidence="14">Zinc metalloprotease</fullName>
    </recommendedName>
</protein>
<evidence type="ECO:0000256" key="11">
    <source>
        <dbReference type="ARBA" id="ARBA00023049"/>
    </source>
</evidence>
<name>A0A831WFQ4_9GAMM</name>
<dbReference type="InterPro" id="IPR008915">
    <property type="entry name" value="Peptidase_M50"/>
</dbReference>
<evidence type="ECO:0000256" key="12">
    <source>
        <dbReference type="ARBA" id="ARBA00023122"/>
    </source>
</evidence>
<evidence type="ECO:0000256" key="8">
    <source>
        <dbReference type="ARBA" id="ARBA00022801"/>
    </source>
</evidence>
<dbReference type="PROSITE" id="PS51371">
    <property type="entry name" value="CBS"/>
    <property type="match status" value="2"/>
</dbReference>
<dbReference type="GO" id="GO:0046872">
    <property type="term" value="F:metal ion binding"/>
    <property type="evidence" value="ECO:0007669"/>
    <property type="project" value="UniProtKB-UniRule"/>
</dbReference>
<dbReference type="InterPro" id="IPR000644">
    <property type="entry name" value="CBS_dom"/>
</dbReference>
<keyword evidence="4 14" id="KW-0645">Protease</keyword>